<dbReference type="OrthoDB" id="5752at2759"/>
<evidence type="ECO:0000313" key="1">
    <source>
        <dbReference type="EMBL" id="KAJ2746456.1"/>
    </source>
</evidence>
<dbReference type="Proteomes" id="UP001140011">
    <property type="component" value="Unassembled WGS sequence"/>
</dbReference>
<keyword evidence="2" id="KW-1185">Reference proteome</keyword>
<dbReference type="AlphaFoldDB" id="A0A9W8GU64"/>
<reference evidence="1" key="1">
    <citation type="submission" date="2022-07" db="EMBL/GenBank/DDBJ databases">
        <title>Phylogenomic reconstructions and comparative analyses of Kickxellomycotina fungi.</title>
        <authorList>
            <person name="Reynolds N.K."/>
            <person name="Stajich J.E."/>
            <person name="Barry K."/>
            <person name="Grigoriev I.V."/>
            <person name="Crous P."/>
            <person name="Smith M.E."/>
        </authorList>
    </citation>
    <scope>NUCLEOTIDE SEQUENCE</scope>
    <source>
        <strain evidence="1">BCRC 34297</strain>
    </source>
</reference>
<name>A0A9W8GU64_9FUNG</name>
<dbReference type="EMBL" id="JANBUH010001364">
    <property type="protein sequence ID" value="KAJ2746456.1"/>
    <property type="molecule type" value="Genomic_DNA"/>
</dbReference>
<accession>A0A9W8GU64</accession>
<comment type="caution">
    <text evidence="1">The sequence shown here is derived from an EMBL/GenBank/DDBJ whole genome shotgun (WGS) entry which is preliminary data.</text>
</comment>
<evidence type="ECO:0000313" key="2">
    <source>
        <dbReference type="Proteomes" id="UP001140011"/>
    </source>
</evidence>
<gene>
    <name evidence="1" type="ORF">GGI19_006417</name>
</gene>
<sequence>MLQLALEKKLAEIEAQPKSTQRYNVAEQQQIYKDKVTSIWSRQHRSLARPNITELGDVCSGENVIVSEVNNGYSDAAIARCKSAIDPSRAAPDT</sequence>
<organism evidence="1 2">
    <name type="scientific">Coemansia pectinata</name>
    <dbReference type="NCBI Taxonomy" id="1052879"/>
    <lineage>
        <taxon>Eukaryota</taxon>
        <taxon>Fungi</taxon>
        <taxon>Fungi incertae sedis</taxon>
        <taxon>Zoopagomycota</taxon>
        <taxon>Kickxellomycotina</taxon>
        <taxon>Kickxellomycetes</taxon>
        <taxon>Kickxellales</taxon>
        <taxon>Kickxellaceae</taxon>
        <taxon>Coemansia</taxon>
    </lineage>
</organism>
<proteinExistence type="predicted"/>
<protein>
    <submittedName>
        <fullName evidence="1">Uncharacterized protein</fullName>
    </submittedName>
</protein>